<dbReference type="AlphaFoldDB" id="A0A0A9BS99"/>
<reference evidence="2" key="2">
    <citation type="journal article" date="2015" name="Data Brief">
        <title>Shoot transcriptome of the giant reed, Arundo donax.</title>
        <authorList>
            <person name="Barrero R.A."/>
            <person name="Guerrero F.D."/>
            <person name="Moolhuijzen P."/>
            <person name="Goolsby J.A."/>
            <person name="Tidwell J."/>
            <person name="Bellgard S.E."/>
            <person name="Bellgard M.I."/>
        </authorList>
    </citation>
    <scope>NUCLEOTIDE SEQUENCE</scope>
    <source>
        <tissue evidence="2">Shoot tissue taken approximately 20 cm above the soil surface</tissue>
    </source>
</reference>
<proteinExistence type="predicted"/>
<accession>A0A0A9BS99</accession>
<keyword evidence="1" id="KW-0732">Signal</keyword>
<evidence type="ECO:0000256" key="1">
    <source>
        <dbReference type="SAM" id="SignalP"/>
    </source>
</evidence>
<feature type="chain" id="PRO_5002045857" evidence="1">
    <location>
        <begin position="18"/>
        <end position="42"/>
    </location>
</feature>
<evidence type="ECO:0000313" key="2">
    <source>
        <dbReference type="EMBL" id="JAD66176.1"/>
    </source>
</evidence>
<feature type="signal peptide" evidence="1">
    <location>
        <begin position="1"/>
        <end position="17"/>
    </location>
</feature>
<protein>
    <submittedName>
        <fullName evidence="2">Uncharacterized protein</fullName>
    </submittedName>
</protein>
<reference evidence="2" key="1">
    <citation type="submission" date="2014-09" db="EMBL/GenBank/DDBJ databases">
        <authorList>
            <person name="Magalhaes I.L.F."/>
            <person name="Oliveira U."/>
            <person name="Santos F.R."/>
            <person name="Vidigal T.H.D.A."/>
            <person name="Brescovit A.D."/>
            <person name="Santos A.J."/>
        </authorList>
    </citation>
    <scope>NUCLEOTIDE SEQUENCE</scope>
    <source>
        <tissue evidence="2">Shoot tissue taken approximately 20 cm above the soil surface</tissue>
    </source>
</reference>
<dbReference type="EMBL" id="GBRH01231719">
    <property type="protein sequence ID" value="JAD66176.1"/>
    <property type="molecule type" value="Transcribed_RNA"/>
</dbReference>
<sequence>MLGLLVQCCAVVHSLLTEQWCRFLTFCILNPKRYITLTHCYH</sequence>
<organism evidence="2">
    <name type="scientific">Arundo donax</name>
    <name type="common">Giant reed</name>
    <name type="synonym">Donax arundinaceus</name>
    <dbReference type="NCBI Taxonomy" id="35708"/>
    <lineage>
        <taxon>Eukaryota</taxon>
        <taxon>Viridiplantae</taxon>
        <taxon>Streptophyta</taxon>
        <taxon>Embryophyta</taxon>
        <taxon>Tracheophyta</taxon>
        <taxon>Spermatophyta</taxon>
        <taxon>Magnoliopsida</taxon>
        <taxon>Liliopsida</taxon>
        <taxon>Poales</taxon>
        <taxon>Poaceae</taxon>
        <taxon>PACMAD clade</taxon>
        <taxon>Arundinoideae</taxon>
        <taxon>Arundineae</taxon>
        <taxon>Arundo</taxon>
    </lineage>
</organism>
<name>A0A0A9BS99_ARUDO</name>